<reference evidence="4" key="1">
    <citation type="submission" date="2019-08" db="EMBL/GenBank/DDBJ databases">
        <authorList>
            <person name="Kucharzyk K."/>
            <person name="Murdoch R.W."/>
            <person name="Higgins S."/>
            <person name="Loffler F."/>
        </authorList>
    </citation>
    <scope>NUCLEOTIDE SEQUENCE</scope>
</reference>
<accession>A0A644T9D8</accession>
<organism evidence="4">
    <name type="scientific">bioreactor metagenome</name>
    <dbReference type="NCBI Taxonomy" id="1076179"/>
    <lineage>
        <taxon>unclassified sequences</taxon>
        <taxon>metagenomes</taxon>
        <taxon>ecological metagenomes</taxon>
    </lineage>
</organism>
<dbReference type="InterPro" id="IPR009014">
    <property type="entry name" value="Transketo_C/PFOR_II"/>
</dbReference>
<gene>
    <name evidence="4" type="primary">korA_7</name>
    <name evidence="4" type="ORF">SDC9_09077</name>
</gene>
<dbReference type="InterPro" id="IPR002880">
    <property type="entry name" value="Pyrv_Fd/Flavodoxin_OxRdtase_N"/>
</dbReference>
<dbReference type="Gene3D" id="3.40.50.920">
    <property type="match status" value="1"/>
</dbReference>
<dbReference type="SUPFAM" id="SSF52922">
    <property type="entry name" value="TK C-terminal domain-like"/>
    <property type="match status" value="1"/>
</dbReference>
<dbReference type="GO" id="GO:0047553">
    <property type="term" value="F:2-oxoglutarate synthase activity"/>
    <property type="evidence" value="ECO:0007669"/>
    <property type="project" value="UniProtKB-EC"/>
</dbReference>
<feature type="domain" description="Pyruvate:ferredoxin oxidoreductase core" evidence="3">
    <location>
        <begin position="278"/>
        <end position="357"/>
    </location>
</feature>
<dbReference type="PANTHER" id="PTHR43088">
    <property type="entry name" value="SUBUNIT OF PYRUVATE:FLAVODOXIN OXIDOREDUCTASE-RELATED"/>
    <property type="match status" value="1"/>
</dbReference>
<keyword evidence="1 4" id="KW-0560">Oxidoreductase</keyword>
<dbReference type="EMBL" id="VSSQ01000021">
    <property type="protein sequence ID" value="MPL63450.1"/>
    <property type="molecule type" value="Genomic_DNA"/>
</dbReference>
<name>A0A644T9D8_9ZZZZ</name>
<evidence type="ECO:0000259" key="2">
    <source>
        <dbReference type="Pfam" id="PF01855"/>
    </source>
</evidence>
<dbReference type="PANTHER" id="PTHR43088:SF1">
    <property type="entry name" value="SUBUNIT OF PYRUVATE:FLAVODOXIN OXIDOREDUCTASE"/>
    <property type="match status" value="1"/>
</dbReference>
<dbReference type="InterPro" id="IPR033412">
    <property type="entry name" value="PFOR_II"/>
</dbReference>
<evidence type="ECO:0000256" key="1">
    <source>
        <dbReference type="ARBA" id="ARBA00023002"/>
    </source>
</evidence>
<dbReference type="CDD" id="cd07034">
    <property type="entry name" value="TPP_PYR_PFOR_IOR-alpha_like"/>
    <property type="match status" value="1"/>
</dbReference>
<evidence type="ECO:0000259" key="3">
    <source>
        <dbReference type="Pfam" id="PF17147"/>
    </source>
</evidence>
<dbReference type="AlphaFoldDB" id="A0A644T9D8"/>
<feature type="domain" description="Pyruvate flavodoxin/ferredoxin oxidoreductase pyrimidine binding" evidence="2">
    <location>
        <begin position="44"/>
        <end position="263"/>
    </location>
</feature>
<dbReference type="Pfam" id="PF17147">
    <property type="entry name" value="PFOR_II"/>
    <property type="match status" value="1"/>
</dbReference>
<comment type="caution">
    <text evidence="4">The sequence shown here is derived from an EMBL/GenBank/DDBJ whole genome shotgun (WGS) entry which is preliminary data.</text>
</comment>
<dbReference type="EC" id="1.2.7.3" evidence="4"/>
<protein>
    <submittedName>
        <fullName evidence="4">2-oxoglutarate oxidoreductase subunit KorA</fullName>
        <ecNumber evidence="4">1.2.7.3</ecNumber>
    </submittedName>
</protein>
<sequence>MINATSGYARRMAYVESGGVFMAEVSLKGEQRVFMTGNEVVAWAAVAAKVDIMYGYPITPQNEIMHYWTRLAPKYDKKFLQTEDEISAGFTSIGGVLSGRKAFTATAGPGNVLMQESIGMAEMMRLPMVYIIQQRGGPSTATVIYAQQETTLTTFGGNGEGHRIVYSTAGHQELFDYTIKAFNSAWTYRFPTFILGDGYQAKMREPLTIYDPVERGVNLVPTEPILGDTDHPDRAFKHMRNTYNTEDELYNIVMANQHAWDEMADKVVEWDAKGCEDADVIIVTHGIVSRAGFGAYNQLRAEGKKVGYFRPITVRPFPGQQLKEAMKNAKKLLVAESAYGQLLKLVQTHTYGSTIEIATLLKPGVGITSEEIYEECQHL</sequence>
<dbReference type="Pfam" id="PF01855">
    <property type="entry name" value="POR_N"/>
    <property type="match status" value="1"/>
</dbReference>
<dbReference type="InterPro" id="IPR029061">
    <property type="entry name" value="THDP-binding"/>
</dbReference>
<evidence type="ECO:0000313" key="4">
    <source>
        <dbReference type="EMBL" id="MPL63450.1"/>
    </source>
</evidence>
<dbReference type="Gene3D" id="3.40.50.970">
    <property type="match status" value="1"/>
</dbReference>
<dbReference type="InterPro" id="IPR052368">
    <property type="entry name" value="2-oxoacid_oxidoreductase"/>
</dbReference>
<proteinExistence type="predicted"/>
<dbReference type="SUPFAM" id="SSF52518">
    <property type="entry name" value="Thiamin diphosphate-binding fold (THDP-binding)"/>
    <property type="match status" value="1"/>
</dbReference>